<keyword evidence="2" id="KW-1185">Reference proteome</keyword>
<reference evidence="1" key="2">
    <citation type="submission" date="2025-08" db="UniProtKB">
        <authorList>
            <consortium name="Ensembl"/>
        </authorList>
    </citation>
    <scope>IDENTIFICATION</scope>
</reference>
<name>A0A7N9C8T0_MACFA</name>
<dbReference type="Proteomes" id="UP000233100">
    <property type="component" value="Chromosome 11"/>
</dbReference>
<evidence type="ECO:0000313" key="2">
    <source>
        <dbReference type="Proteomes" id="UP000233100"/>
    </source>
</evidence>
<organism evidence="1 2">
    <name type="scientific">Macaca fascicularis</name>
    <name type="common">Crab-eating macaque</name>
    <name type="synonym">Cynomolgus monkey</name>
    <dbReference type="NCBI Taxonomy" id="9541"/>
    <lineage>
        <taxon>Eukaryota</taxon>
        <taxon>Metazoa</taxon>
        <taxon>Chordata</taxon>
        <taxon>Craniata</taxon>
        <taxon>Vertebrata</taxon>
        <taxon>Euteleostomi</taxon>
        <taxon>Mammalia</taxon>
        <taxon>Eutheria</taxon>
        <taxon>Euarchontoglires</taxon>
        <taxon>Primates</taxon>
        <taxon>Haplorrhini</taxon>
        <taxon>Catarrhini</taxon>
        <taxon>Cercopithecidae</taxon>
        <taxon>Cercopithecinae</taxon>
        <taxon>Macaca</taxon>
    </lineage>
</organism>
<evidence type="ECO:0000313" key="1">
    <source>
        <dbReference type="Ensembl" id="ENSMFAP00000047937.1"/>
    </source>
</evidence>
<protein>
    <submittedName>
        <fullName evidence="1">Uncharacterized protein</fullName>
    </submittedName>
</protein>
<dbReference type="AlphaFoldDB" id="A0A7N9C8T0"/>
<reference evidence="1 2" key="1">
    <citation type="submission" date="2013-03" db="EMBL/GenBank/DDBJ databases">
        <authorList>
            <person name="Warren W."/>
            <person name="Wilson R.K."/>
        </authorList>
    </citation>
    <scope>NUCLEOTIDE SEQUENCE</scope>
</reference>
<dbReference type="Ensembl" id="ENSMFAT00000089746.1">
    <property type="protein sequence ID" value="ENSMFAP00000047937.1"/>
    <property type="gene ID" value="ENSMFAG00000054017.1"/>
</dbReference>
<accession>A0A7N9C8T0</accession>
<proteinExistence type="predicted"/>
<sequence>SGIHVQNVQVCYIDNLLPCCAQNPVTSSSPFNITFTSV</sequence>
<reference evidence="1" key="3">
    <citation type="submission" date="2025-09" db="UniProtKB">
        <authorList>
            <consortium name="Ensembl"/>
        </authorList>
    </citation>
    <scope>IDENTIFICATION</scope>
</reference>